<dbReference type="Proteomes" id="UP001172728">
    <property type="component" value="Unassembled WGS sequence"/>
</dbReference>
<name>A0ABT8G7T1_9MICO</name>
<dbReference type="EMBL" id="JAUHPW010000002">
    <property type="protein sequence ID" value="MDN4475057.1"/>
    <property type="molecule type" value="Genomic_DNA"/>
</dbReference>
<evidence type="ECO:0000313" key="3">
    <source>
        <dbReference type="Proteomes" id="UP001172728"/>
    </source>
</evidence>
<gene>
    <name evidence="2" type="ORF">QQX09_04195</name>
</gene>
<protein>
    <recommendedName>
        <fullName evidence="4">Leucine rich repeat variant</fullName>
    </recommendedName>
</protein>
<accession>A0ABT8G7T1</accession>
<evidence type="ECO:0000313" key="2">
    <source>
        <dbReference type="EMBL" id="MDN4475057.1"/>
    </source>
</evidence>
<dbReference type="SUPFAM" id="SSF48371">
    <property type="entry name" value="ARM repeat"/>
    <property type="match status" value="1"/>
</dbReference>
<proteinExistence type="predicted"/>
<organism evidence="2 3">
    <name type="scientific">Demequina litoralis</name>
    <dbReference type="NCBI Taxonomy" id="3051660"/>
    <lineage>
        <taxon>Bacteria</taxon>
        <taxon>Bacillati</taxon>
        <taxon>Actinomycetota</taxon>
        <taxon>Actinomycetes</taxon>
        <taxon>Micrococcales</taxon>
        <taxon>Demequinaceae</taxon>
        <taxon>Demequina</taxon>
    </lineage>
</organism>
<feature type="compositionally biased region" description="Low complexity" evidence="1">
    <location>
        <begin position="167"/>
        <end position="183"/>
    </location>
</feature>
<keyword evidence="3" id="KW-1185">Reference proteome</keyword>
<reference evidence="2" key="1">
    <citation type="submission" date="2023-06" db="EMBL/GenBank/DDBJ databases">
        <title>Sysu t00192.</title>
        <authorList>
            <person name="Gao L."/>
            <person name="Fang B.-Z."/>
            <person name="Li W.-J."/>
        </authorList>
    </citation>
    <scope>NUCLEOTIDE SEQUENCE</scope>
    <source>
        <strain evidence="2">SYSU T00192</strain>
    </source>
</reference>
<comment type="caution">
    <text evidence="2">The sequence shown here is derived from an EMBL/GenBank/DDBJ whole genome shotgun (WGS) entry which is preliminary data.</text>
</comment>
<evidence type="ECO:0008006" key="4">
    <source>
        <dbReference type="Google" id="ProtNLM"/>
    </source>
</evidence>
<evidence type="ECO:0000256" key="1">
    <source>
        <dbReference type="SAM" id="MobiDB-lite"/>
    </source>
</evidence>
<dbReference type="InterPro" id="IPR011989">
    <property type="entry name" value="ARM-like"/>
</dbReference>
<sequence>MARGFSYAPGASTEVEEAAAPGLTKERMQELGGSRNALVREAIAARTDCPFGLMVTLAHDHVVPVRAAMAGNPKVLHSILDYLSHDRQVAVLCAVAGNPSTGQDILEALAAHRKGAVRDAAAAALDARAGSAVSADHTPELRDRVFEESQARREALLAEAADSSLEAAADAAMEGAAPVAEPAEPLPARPTRSAPVRGFRPPVDA</sequence>
<dbReference type="Gene3D" id="1.25.10.10">
    <property type="entry name" value="Leucine-rich Repeat Variant"/>
    <property type="match status" value="1"/>
</dbReference>
<feature type="region of interest" description="Disordered" evidence="1">
    <location>
        <begin position="167"/>
        <end position="205"/>
    </location>
</feature>
<dbReference type="InterPro" id="IPR016024">
    <property type="entry name" value="ARM-type_fold"/>
</dbReference>
<dbReference type="RefSeq" id="WP_301131521.1">
    <property type="nucleotide sequence ID" value="NZ_JAUHPW010000002.1"/>
</dbReference>